<keyword evidence="2" id="KW-0328">Glycosyltransferase</keyword>
<proteinExistence type="inferred from homology"/>
<dbReference type="SUPFAM" id="SSF53448">
    <property type="entry name" value="Nucleotide-diphospho-sugar transferases"/>
    <property type="match status" value="1"/>
</dbReference>
<reference evidence="5" key="1">
    <citation type="submission" date="2021-07" db="EMBL/GenBank/DDBJ databases">
        <title>New genus and species of the family Alcaligenaceae.</title>
        <authorList>
            <person name="Hahn M.W."/>
        </authorList>
    </citation>
    <scope>NUCLEOTIDE SEQUENCE</scope>
    <source>
        <strain evidence="5">LF4-65</strain>
    </source>
</reference>
<comment type="caution">
    <text evidence="5">The sequence shown here is derived from an EMBL/GenBank/DDBJ whole genome shotgun (WGS) entry which is preliminary data.</text>
</comment>
<dbReference type="InterPro" id="IPR029044">
    <property type="entry name" value="Nucleotide-diphossugar_trans"/>
</dbReference>
<evidence type="ECO:0000259" key="4">
    <source>
        <dbReference type="Pfam" id="PF00535"/>
    </source>
</evidence>
<dbReference type="GO" id="GO:0004582">
    <property type="term" value="F:dolichyl-phosphate beta-D-mannosyltransferase activity"/>
    <property type="evidence" value="ECO:0007669"/>
    <property type="project" value="InterPro"/>
</dbReference>
<name>A0A953N6U0_9BURK</name>
<dbReference type="Proteomes" id="UP000739565">
    <property type="component" value="Unassembled WGS sequence"/>
</dbReference>
<protein>
    <submittedName>
        <fullName evidence="5">Polyprenol monophosphomannose synthase</fullName>
    </submittedName>
</protein>
<dbReference type="CDD" id="cd06442">
    <property type="entry name" value="DPM1_like"/>
    <property type="match status" value="1"/>
</dbReference>
<dbReference type="InterPro" id="IPR039528">
    <property type="entry name" value="DPM1-like"/>
</dbReference>
<dbReference type="EMBL" id="JAHXRI010000001">
    <property type="protein sequence ID" value="MBZ1349164.1"/>
    <property type="molecule type" value="Genomic_DNA"/>
</dbReference>
<evidence type="ECO:0000256" key="1">
    <source>
        <dbReference type="ARBA" id="ARBA00006739"/>
    </source>
</evidence>
<dbReference type="AlphaFoldDB" id="A0A953N6U0"/>
<evidence type="ECO:0000256" key="3">
    <source>
        <dbReference type="ARBA" id="ARBA00022679"/>
    </source>
</evidence>
<keyword evidence="3" id="KW-0808">Transferase</keyword>
<organism evidence="5 6">
    <name type="scientific">Zwartia hollandica</name>
    <dbReference type="NCBI Taxonomy" id="324606"/>
    <lineage>
        <taxon>Bacteria</taxon>
        <taxon>Pseudomonadati</taxon>
        <taxon>Pseudomonadota</taxon>
        <taxon>Betaproteobacteria</taxon>
        <taxon>Burkholderiales</taxon>
        <taxon>Alcaligenaceae</taxon>
        <taxon>Zwartia</taxon>
    </lineage>
</organism>
<dbReference type="InterPro" id="IPR001173">
    <property type="entry name" value="Glyco_trans_2-like"/>
</dbReference>
<dbReference type="GO" id="GO:0016020">
    <property type="term" value="C:membrane"/>
    <property type="evidence" value="ECO:0007669"/>
    <property type="project" value="GOC"/>
</dbReference>
<gene>
    <name evidence="5" type="ORF">KZZ10_00765</name>
</gene>
<evidence type="ECO:0000256" key="2">
    <source>
        <dbReference type="ARBA" id="ARBA00022676"/>
    </source>
</evidence>
<keyword evidence="6" id="KW-1185">Reference proteome</keyword>
<dbReference type="FunFam" id="3.90.550.10:FF:000122">
    <property type="entry name" value="Dolichol-phosphate mannosyltransferase subunit 1"/>
    <property type="match status" value="1"/>
</dbReference>
<dbReference type="PANTHER" id="PTHR43398:SF1">
    <property type="entry name" value="DOLICHOL-PHOSPHATE MANNOSYLTRANSFERASE SUBUNIT 1"/>
    <property type="match status" value="1"/>
</dbReference>
<dbReference type="Pfam" id="PF00535">
    <property type="entry name" value="Glycos_transf_2"/>
    <property type="match status" value="1"/>
</dbReference>
<accession>A0A953N6U0</accession>
<sequence length="248" mass="27626">MRLAILVPTYNESKNIDALLGALAQVGQLNPGIVIEVFVLDDSSPDGTGQVVHDAAQRLLSNSFRAELIERPKKEGLGKAYIDGLSRMLLLPMPPDYVLQMDADLSHNPKYISEFISLARSGCDFVLGSRYIPGGSSPNWQWHRKLLSRGGNMYARFVLGSHVSDYTGGFNMYSLVLLKKIDLTRLNHTGYGFLIDLKYKAAKACECLGQVPIEFTEREHGVSKMPASTIWRNFFMVLSIKINSLISR</sequence>
<feature type="domain" description="Glycosyltransferase 2-like" evidence="4">
    <location>
        <begin position="5"/>
        <end position="181"/>
    </location>
</feature>
<comment type="similarity">
    <text evidence="1">Belongs to the glycosyltransferase 2 family.</text>
</comment>
<dbReference type="Gene3D" id="3.90.550.10">
    <property type="entry name" value="Spore Coat Polysaccharide Biosynthesis Protein SpsA, Chain A"/>
    <property type="match status" value="1"/>
</dbReference>
<dbReference type="GO" id="GO:0009247">
    <property type="term" value="P:glycolipid biosynthetic process"/>
    <property type="evidence" value="ECO:0007669"/>
    <property type="project" value="TreeGrafter"/>
</dbReference>
<dbReference type="PANTHER" id="PTHR43398">
    <property type="entry name" value="DOLICHOL-PHOSPHATE MANNOSYLTRANSFERASE SUBUNIT 1"/>
    <property type="match status" value="1"/>
</dbReference>
<evidence type="ECO:0000313" key="6">
    <source>
        <dbReference type="Proteomes" id="UP000739565"/>
    </source>
</evidence>
<evidence type="ECO:0000313" key="5">
    <source>
        <dbReference type="EMBL" id="MBZ1349164.1"/>
    </source>
</evidence>